<dbReference type="EMBL" id="NEWD01000016">
    <property type="protein sequence ID" value="OXN00397.1"/>
    <property type="molecule type" value="Genomic_DNA"/>
</dbReference>
<keyword evidence="2" id="KW-1185">Reference proteome</keyword>
<evidence type="ECO:0000313" key="2">
    <source>
        <dbReference type="Proteomes" id="UP000215433"/>
    </source>
</evidence>
<sequence length="188" mass="20489">MSNKKNPTSTTSVKNGNKVQHFPELVSEYADGLRKEGYVTSVLPPKQGQAGNTGSVVVQPWVVCYAANKKNLRVAEVASQRLLLKNMGHVEVLVRIIKALRESDAPTVENRNAESLLAGTAIIATIDEIKDPTDEELAEYVEWYGQATRAAIRDGMPFADCFIGTTGVLQVPGDPDQLWGQTGIIHRS</sequence>
<name>A0A229VXQ6_9BIFI</name>
<protein>
    <submittedName>
        <fullName evidence="1">Uncharacterized protein</fullName>
    </submittedName>
</protein>
<accession>A0A229VXQ6</accession>
<dbReference type="Proteomes" id="UP000215433">
    <property type="component" value="Unassembled WGS sequence"/>
</dbReference>
<gene>
    <name evidence="1" type="ORF">Tam10B_1267</name>
</gene>
<proteinExistence type="predicted"/>
<organism evidence="1 2">
    <name type="scientific">Bifidobacterium vansinderenii</name>
    <dbReference type="NCBI Taxonomy" id="1984871"/>
    <lineage>
        <taxon>Bacteria</taxon>
        <taxon>Bacillati</taxon>
        <taxon>Actinomycetota</taxon>
        <taxon>Actinomycetes</taxon>
        <taxon>Bifidobacteriales</taxon>
        <taxon>Bifidobacteriaceae</taxon>
        <taxon>Bifidobacterium</taxon>
    </lineage>
</organism>
<reference evidence="1 2" key="1">
    <citation type="submission" date="2017-05" db="EMBL/GenBank/DDBJ databases">
        <title>Bifidobacterium vansinderenii sp. nov.</title>
        <authorList>
            <person name="Lugli G.A."/>
            <person name="Duranti S."/>
            <person name="Mangifesta M."/>
        </authorList>
    </citation>
    <scope>NUCLEOTIDE SEQUENCE [LARGE SCALE GENOMIC DNA]</scope>
    <source>
        <strain evidence="1 2">Tam10B</strain>
    </source>
</reference>
<comment type="caution">
    <text evidence="1">The sequence shown here is derived from an EMBL/GenBank/DDBJ whole genome shotgun (WGS) entry which is preliminary data.</text>
</comment>
<dbReference type="RefSeq" id="WP_143248570.1">
    <property type="nucleotide sequence ID" value="NZ_NEWD01000016.1"/>
</dbReference>
<evidence type="ECO:0000313" key="1">
    <source>
        <dbReference type="EMBL" id="OXN00397.1"/>
    </source>
</evidence>
<dbReference type="AlphaFoldDB" id="A0A229VXQ6"/>